<accession>A0ABV0BLW9</accession>
<dbReference type="EMBL" id="JBBYXI010000003">
    <property type="protein sequence ID" value="MEN3931191.1"/>
    <property type="molecule type" value="Genomic_DNA"/>
</dbReference>
<reference evidence="2 3" key="1">
    <citation type="submission" date="2024-04" db="EMBL/GenBank/DDBJ databases">
        <title>A novel species isolated from cricket.</title>
        <authorList>
            <person name="Wang H.-C."/>
        </authorList>
    </citation>
    <scope>NUCLEOTIDE SEQUENCE [LARGE SCALE GENOMIC DNA]</scope>
    <source>
        <strain evidence="2 3">WL0021</strain>
    </source>
</reference>
<dbReference type="InterPro" id="IPR009579">
    <property type="entry name" value="DUF1192"/>
</dbReference>
<comment type="caution">
    <text evidence="2">The sequence shown here is derived from an EMBL/GenBank/DDBJ whole genome shotgun (WGS) entry which is preliminary data.</text>
</comment>
<name>A0ABV0BLW9_9HYPH</name>
<dbReference type="Proteomes" id="UP001418637">
    <property type="component" value="Unassembled WGS sequence"/>
</dbReference>
<dbReference type="Pfam" id="PF06698">
    <property type="entry name" value="DUF1192"/>
    <property type="match status" value="1"/>
</dbReference>
<keyword evidence="1" id="KW-0175">Coiled coil</keyword>
<gene>
    <name evidence="2" type="ORF">WJT86_08990</name>
</gene>
<sequence>MSFDPFDDAPVSRSSAHEIGQDLSSLSVFELEERVEILKREILRLELAVEQKKLNQAAADSFFKK</sequence>
<dbReference type="RefSeq" id="WP_346337229.1">
    <property type="nucleotide sequence ID" value="NZ_JBBYXI010000003.1"/>
</dbReference>
<protein>
    <submittedName>
        <fullName evidence="2">DUF1192 domain-containing protein</fullName>
    </submittedName>
</protein>
<keyword evidence="3" id="KW-1185">Reference proteome</keyword>
<evidence type="ECO:0000256" key="1">
    <source>
        <dbReference type="SAM" id="Coils"/>
    </source>
</evidence>
<proteinExistence type="predicted"/>
<feature type="coiled-coil region" evidence="1">
    <location>
        <begin position="28"/>
        <end position="60"/>
    </location>
</feature>
<evidence type="ECO:0000313" key="3">
    <source>
        <dbReference type="Proteomes" id="UP001418637"/>
    </source>
</evidence>
<organism evidence="2 3">
    <name type="scientific">Hohaiivirga grylli</name>
    <dbReference type="NCBI Taxonomy" id="3133970"/>
    <lineage>
        <taxon>Bacteria</taxon>
        <taxon>Pseudomonadati</taxon>
        <taxon>Pseudomonadota</taxon>
        <taxon>Alphaproteobacteria</taxon>
        <taxon>Hyphomicrobiales</taxon>
        <taxon>Methylobacteriaceae</taxon>
        <taxon>Hohaiivirga</taxon>
    </lineage>
</organism>
<evidence type="ECO:0000313" key="2">
    <source>
        <dbReference type="EMBL" id="MEN3931191.1"/>
    </source>
</evidence>